<proteinExistence type="predicted"/>
<feature type="non-terminal residue" evidence="3">
    <location>
        <position position="1"/>
    </location>
</feature>
<dbReference type="AlphaFoldDB" id="A0A3E2HRM2"/>
<dbReference type="OrthoDB" id="4492972at2759"/>
<evidence type="ECO:0000313" key="4">
    <source>
        <dbReference type="Proteomes" id="UP000258309"/>
    </source>
</evidence>
<keyword evidence="4" id="KW-1185">Reference proteome</keyword>
<keyword evidence="2" id="KW-1133">Transmembrane helix</keyword>
<reference evidence="3 4" key="1">
    <citation type="submission" date="2018-05" db="EMBL/GenBank/DDBJ databases">
        <title>Draft genome sequence of Scytalidium lignicola DSM 105466, a ubiquitous saprotrophic fungus.</title>
        <authorList>
            <person name="Buettner E."/>
            <person name="Gebauer A.M."/>
            <person name="Hofrichter M."/>
            <person name="Liers C."/>
            <person name="Kellner H."/>
        </authorList>
    </citation>
    <scope>NUCLEOTIDE SEQUENCE [LARGE SCALE GENOMIC DNA]</scope>
    <source>
        <strain evidence="3 4">DSM 105466</strain>
    </source>
</reference>
<keyword evidence="2" id="KW-0812">Transmembrane</keyword>
<dbReference type="OMA" id="WMGINSR"/>
<protein>
    <submittedName>
        <fullName evidence="3">Uncharacterized protein</fullName>
    </submittedName>
</protein>
<feature type="compositionally biased region" description="Polar residues" evidence="1">
    <location>
        <begin position="174"/>
        <end position="183"/>
    </location>
</feature>
<feature type="compositionally biased region" description="Low complexity" evidence="1">
    <location>
        <begin position="213"/>
        <end position="233"/>
    </location>
</feature>
<dbReference type="Proteomes" id="UP000258309">
    <property type="component" value="Unassembled WGS sequence"/>
</dbReference>
<gene>
    <name evidence="3" type="ORF">B7463_g706</name>
</gene>
<dbReference type="EMBL" id="NCSJ02000006">
    <property type="protein sequence ID" value="RFU35661.1"/>
    <property type="molecule type" value="Genomic_DNA"/>
</dbReference>
<evidence type="ECO:0000256" key="2">
    <source>
        <dbReference type="SAM" id="Phobius"/>
    </source>
</evidence>
<comment type="caution">
    <text evidence="3">The sequence shown here is derived from an EMBL/GenBank/DDBJ whole genome shotgun (WGS) entry which is preliminary data.</text>
</comment>
<keyword evidence="2" id="KW-0472">Membrane</keyword>
<accession>A0A3E2HRM2</accession>
<sequence length="244" mass="26339">MALVNPSHGLILPFICIFSIPLAIFATITTSIAFSILAFRVILLYIELALSIIPSYFIATKTTRIPLSSSKPISNSTGAVRRRKRRSSTGSNVSIAGSITPIGSDVNIGLIQSIGPDRDYEGVGGWRLDNALEDEGLWTNINSRLELPADHGRRHRRSLTGPIPPIESRHNRSYSHSPNTSRARTPPAYSTVMGGDSYFGSQPVLNRIPKKPSMAMSTASVSSGSSKSSTSLSIKKKSEDIGSR</sequence>
<evidence type="ECO:0000313" key="3">
    <source>
        <dbReference type="EMBL" id="RFU35661.1"/>
    </source>
</evidence>
<feature type="region of interest" description="Disordered" evidence="1">
    <location>
        <begin position="149"/>
        <end position="244"/>
    </location>
</feature>
<name>A0A3E2HRM2_SCYLI</name>
<feature type="transmembrane region" description="Helical" evidence="2">
    <location>
        <begin position="12"/>
        <end position="36"/>
    </location>
</feature>
<evidence type="ECO:0000256" key="1">
    <source>
        <dbReference type="SAM" id="MobiDB-lite"/>
    </source>
</evidence>
<feature type="transmembrane region" description="Helical" evidence="2">
    <location>
        <begin position="42"/>
        <end position="59"/>
    </location>
</feature>
<feature type="region of interest" description="Disordered" evidence="1">
    <location>
        <begin position="73"/>
        <end position="95"/>
    </location>
</feature>
<organism evidence="3 4">
    <name type="scientific">Scytalidium lignicola</name>
    <name type="common">Hyphomycete</name>
    <dbReference type="NCBI Taxonomy" id="5539"/>
    <lineage>
        <taxon>Eukaryota</taxon>
        <taxon>Fungi</taxon>
        <taxon>Dikarya</taxon>
        <taxon>Ascomycota</taxon>
        <taxon>Pezizomycotina</taxon>
        <taxon>Leotiomycetes</taxon>
        <taxon>Leotiomycetes incertae sedis</taxon>
        <taxon>Scytalidium</taxon>
    </lineage>
</organism>
<feature type="non-terminal residue" evidence="3">
    <location>
        <position position="244"/>
    </location>
</feature>